<name>A0ABT7CQX1_9BACT</name>
<proteinExistence type="predicted"/>
<evidence type="ECO:0000313" key="2">
    <source>
        <dbReference type="Proteomes" id="UP001228581"/>
    </source>
</evidence>
<dbReference type="Proteomes" id="UP001228581">
    <property type="component" value="Unassembled WGS sequence"/>
</dbReference>
<reference evidence="1 2" key="1">
    <citation type="submission" date="2023-05" db="EMBL/GenBank/DDBJ databases">
        <authorList>
            <person name="Zhang X."/>
        </authorList>
    </citation>
    <scope>NUCLEOTIDE SEQUENCE [LARGE SCALE GENOMIC DNA]</scope>
    <source>
        <strain evidence="1 2">DM2B3-1</strain>
    </source>
</reference>
<keyword evidence="2" id="KW-1185">Reference proteome</keyword>
<protein>
    <submittedName>
        <fullName evidence="1">Uncharacterized protein</fullName>
    </submittedName>
</protein>
<organism evidence="1 2">
    <name type="scientific">Xanthocytophaga flava</name>
    <dbReference type="NCBI Taxonomy" id="3048013"/>
    <lineage>
        <taxon>Bacteria</taxon>
        <taxon>Pseudomonadati</taxon>
        <taxon>Bacteroidota</taxon>
        <taxon>Cytophagia</taxon>
        <taxon>Cytophagales</taxon>
        <taxon>Rhodocytophagaceae</taxon>
        <taxon>Xanthocytophaga</taxon>
    </lineage>
</organism>
<evidence type="ECO:0000313" key="1">
    <source>
        <dbReference type="EMBL" id="MDJ1495054.1"/>
    </source>
</evidence>
<dbReference type="EMBL" id="JASJOT010000012">
    <property type="protein sequence ID" value="MDJ1495054.1"/>
    <property type="molecule type" value="Genomic_DNA"/>
</dbReference>
<accession>A0ABT7CQX1</accession>
<gene>
    <name evidence="1" type="ORF">QNI19_19095</name>
</gene>
<sequence>MQTRKLIQAAVGSWKELALDYKTVESLTAEVNLVNSSARIGVSFDDLTVTTELPVIVQENHRVYPAFSAGIHGA</sequence>
<comment type="caution">
    <text evidence="1">The sequence shown here is derived from an EMBL/GenBank/DDBJ whole genome shotgun (WGS) entry which is preliminary data.</text>
</comment>